<reference evidence="2 3" key="1">
    <citation type="submission" date="2013-11" db="EMBL/GenBank/DDBJ databases">
        <title>The Damaraland mole rat (Fukomys damarensis) genome and evolution of African mole rats.</title>
        <authorList>
            <person name="Gladyshev V.N."/>
            <person name="Fang X."/>
        </authorList>
    </citation>
    <scope>NUCLEOTIDE SEQUENCE [LARGE SCALE GENOMIC DNA]</scope>
    <source>
        <tissue evidence="2">Liver</tissue>
    </source>
</reference>
<keyword evidence="3" id="KW-1185">Reference proteome</keyword>
<dbReference type="EMBL" id="KN124375">
    <property type="protein sequence ID" value="KFO21523.1"/>
    <property type="molecule type" value="Genomic_DNA"/>
</dbReference>
<dbReference type="Proteomes" id="UP000028990">
    <property type="component" value="Unassembled WGS sequence"/>
</dbReference>
<dbReference type="AlphaFoldDB" id="A0A091CU58"/>
<feature type="region of interest" description="Disordered" evidence="1">
    <location>
        <begin position="208"/>
        <end position="235"/>
    </location>
</feature>
<sequence>MLSNSREDAVCRSGVDQRWRCPDREDVAAVLAPARRAPEGPDRLRAASVPAVGDGAPGSGLFLLTSECPAGGSGGGFLAMWSDRDRPAESTVLRVDVNPGPAVSFGAWNFLSAAHRGPGSLQEDARSPFGPPSGPACGFTIPGIRTVLLPGLSHQGLSCGWVGPGARGSCGATFQAVLHLWPLHTWWVAQESLVPWYEGKEPLGASRTPSRVSLIKPSGRPVSTQRREVALTQLT</sequence>
<accession>A0A091CU58</accession>
<gene>
    <name evidence="2" type="ORF">H920_17164</name>
</gene>
<evidence type="ECO:0000313" key="3">
    <source>
        <dbReference type="Proteomes" id="UP000028990"/>
    </source>
</evidence>
<evidence type="ECO:0000313" key="2">
    <source>
        <dbReference type="EMBL" id="KFO21523.1"/>
    </source>
</evidence>
<organism evidence="2 3">
    <name type="scientific">Fukomys damarensis</name>
    <name type="common">Damaraland mole rat</name>
    <name type="synonym">Cryptomys damarensis</name>
    <dbReference type="NCBI Taxonomy" id="885580"/>
    <lineage>
        <taxon>Eukaryota</taxon>
        <taxon>Metazoa</taxon>
        <taxon>Chordata</taxon>
        <taxon>Craniata</taxon>
        <taxon>Vertebrata</taxon>
        <taxon>Euteleostomi</taxon>
        <taxon>Mammalia</taxon>
        <taxon>Eutheria</taxon>
        <taxon>Euarchontoglires</taxon>
        <taxon>Glires</taxon>
        <taxon>Rodentia</taxon>
        <taxon>Hystricomorpha</taxon>
        <taxon>Bathyergidae</taxon>
        <taxon>Fukomys</taxon>
    </lineage>
</organism>
<proteinExistence type="predicted"/>
<protein>
    <submittedName>
        <fullName evidence="2">Uncharacterized protein</fullName>
    </submittedName>
</protein>
<evidence type="ECO:0000256" key="1">
    <source>
        <dbReference type="SAM" id="MobiDB-lite"/>
    </source>
</evidence>
<name>A0A091CU58_FUKDA</name>